<evidence type="ECO:0000256" key="13">
    <source>
        <dbReference type="SAM" id="Phobius"/>
    </source>
</evidence>
<feature type="binding site" description="axial binding residue" evidence="11">
    <location>
        <position position="461"/>
    </location>
    <ligand>
        <name>heme</name>
        <dbReference type="ChEBI" id="CHEBI:30413"/>
    </ligand>
    <ligandPart>
        <name>Fe</name>
        <dbReference type="ChEBI" id="CHEBI:18248"/>
    </ligandPart>
</feature>
<organism evidence="14 15">
    <name type="scientific">Macleaya cordata</name>
    <name type="common">Five-seeded plume-poppy</name>
    <name type="synonym">Bocconia cordata</name>
    <dbReference type="NCBI Taxonomy" id="56857"/>
    <lineage>
        <taxon>Eukaryota</taxon>
        <taxon>Viridiplantae</taxon>
        <taxon>Streptophyta</taxon>
        <taxon>Embryophyta</taxon>
        <taxon>Tracheophyta</taxon>
        <taxon>Spermatophyta</taxon>
        <taxon>Magnoliopsida</taxon>
        <taxon>Ranunculales</taxon>
        <taxon>Papaveraceae</taxon>
        <taxon>Papaveroideae</taxon>
        <taxon>Macleaya</taxon>
    </lineage>
</organism>
<evidence type="ECO:0000313" key="15">
    <source>
        <dbReference type="Proteomes" id="UP000195402"/>
    </source>
</evidence>
<dbReference type="PRINTS" id="PR00385">
    <property type="entry name" value="P450"/>
</dbReference>
<dbReference type="InterPro" id="IPR002401">
    <property type="entry name" value="Cyt_P450_E_grp-I"/>
</dbReference>
<evidence type="ECO:0000256" key="4">
    <source>
        <dbReference type="ARBA" id="ARBA00022692"/>
    </source>
</evidence>
<evidence type="ECO:0000256" key="3">
    <source>
        <dbReference type="ARBA" id="ARBA00022617"/>
    </source>
</evidence>
<evidence type="ECO:0000256" key="8">
    <source>
        <dbReference type="ARBA" id="ARBA00023004"/>
    </source>
</evidence>
<keyword evidence="3 11" id="KW-0349">Heme</keyword>
<protein>
    <submittedName>
        <fullName evidence="14">Cytochrome P450</fullName>
    </submittedName>
</protein>
<dbReference type="Pfam" id="PF00067">
    <property type="entry name" value="p450"/>
    <property type="match status" value="2"/>
</dbReference>
<comment type="cofactor">
    <cofactor evidence="11">
        <name>heme</name>
        <dbReference type="ChEBI" id="CHEBI:30413"/>
    </cofactor>
</comment>
<keyword evidence="15" id="KW-1185">Reference proteome</keyword>
<keyword evidence="9" id="KW-0503">Monooxygenase</keyword>
<dbReference type="PANTHER" id="PTHR24282">
    <property type="entry name" value="CYTOCHROME P450 FAMILY MEMBER"/>
    <property type="match status" value="1"/>
</dbReference>
<evidence type="ECO:0000256" key="10">
    <source>
        <dbReference type="ARBA" id="ARBA00023136"/>
    </source>
</evidence>
<dbReference type="GO" id="GO:0020037">
    <property type="term" value="F:heme binding"/>
    <property type="evidence" value="ECO:0007669"/>
    <property type="project" value="InterPro"/>
</dbReference>
<dbReference type="STRING" id="56857.A0A200PVE7"/>
<evidence type="ECO:0000256" key="11">
    <source>
        <dbReference type="PIRSR" id="PIRSR602401-1"/>
    </source>
</evidence>
<comment type="similarity">
    <text evidence="2">Belongs to the cytochrome P450 family.</text>
</comment>
<dbReference type="GO" id="GO:0016705">
    <property type="term" value="F:oxidoreductase activity, acting on paired donors, with incorporation or reduction of molecular oxygen"/>
    <property type="evidence" value="ECO:0007669"/>
    <property type="project" value="InterPro"/>
</dbReference>
<dbReference type="GO" id="GO:0016020">
    <property type="term" value="C:membrane"/>
    <property type="evidence" value="ECO:0007669"/>
    <property type="project" value="UniProtKB-SubCell"/>
</dbReference>
<dbReference type="PRINTS" id="PR00463">
    <property type="entry name" value="EP450I"/>
</dbReference>
<dbReference type="GO" id="GO:0033075">
    <property type="term" value="P:isoquinoline alkaloid biosynthetic process"/>
    <property type="evidence" value="ECO:0007669"/>
    <property type="project" value="UniProtKB-ARBA"/>
</dbReference>
<evidence type="ECO:0000256" key="5">
    <source>
        <dbReference type="ARBA" id="ARBA00022723"/>
    </source>
</evidence>
<reference evidence="14 15" key="1">
    <citation type="journal article" date="2017" name="Mol. Plant">
        <title>The Genome of Medicinal Plant Macleaya cordata Provides New Insights into Benzylisoquinoline Alkaloids Metabolism.</title>
        <authorList>
            <person name="Liu X."/>
            <person name="Liu Y."/>
            <person name="Huang P."/>
            <person name="Ma Y."/>
            <person name="Qing Z."/>
            <person name="Tang Q."/>
            <person name="Cao H."/>
            <person name="Cheng P."/>
            <person name="Zheng Y."/>
            <person name="Yuan Z."/>
            <person name="Zhou Y."/>
            <person name="Liu J."/>
            <person name="Tang Z."/>
            <person name="Zhuo Y."/>
            <person name="Zhang Y."/>
            <person name="Yu L."/>
            <person name="Huang J."/>
            <person name="Yang P."/>
            <person name="Peng Q."/>
            <person name="Zhang J."/>
            <person name="Jiang W."/>
            <person name="Zhang Z."/>
            <person name="Lin K."/>
            <person name="Ro D.K."/>
            <person name="Chen X."/>
            <person name="Xiong X."/>
            <person name="Shang Y."/>
            <person name="Huang S."/>
            <person name="Zeng J."/>
        </authorList>
    </citation>
    <scope>NUCLEOTIDE SEQUENCE [LARGE SCALE GENOMIC DNA]</scope>
    <source>
        <strain evidence="15">cv. BLH2017</strain>
        <tissue evidence="14">Root</tissue>
    </source>
</reference>
<feature type="transmembrane region" description="Helical" evidence="13">
    <location>
        <begin position="514"/>
        <end position="537"/>
    </location>
</feature>
<keyword evidence="6 13" id="KW-1133">Transmembrane helix</keyword>
<dbReference type="OMA" id="CIVAMDV"/>
<evidence type="ECO:0000313" key="14">
    <source>
        <dbReference type="EMBL" id="OVA02197.1"/>
    </source>
</evidence>
<dbReference type="Proteomes" id="UP000195402">
    <property type="component" value="Unassembled WGS sequence"/>
</dbReference>
<keyword evidence="7" id="KW-0560">Oxidoreductase</keyword>
<dbReference type="InterPro" id="IPR050665">
    <property type="entry name" value="Cytochrome_P450_Monooxygen"/>
</dbReference>
<dbReference type="InParanoid" id="A0A200PVE7"/>
<proteinExistence type="inferred from homology"/>
<dbReference type="GO" id="GO:0005506">
    <property type="term" value="F:iron ion binding"/>
    <property type="evidence" value="ECO:0007669"/>
    <property type="project" value="InterPro"/>
</dbReference>
<feature type="region of interest" description="Disordered" evidence="12">
    <location>
        <begin position="1021"/>
        <end position="1093"/>
    </location>
</feature>
<evidence type="ECO:0000256" key="7">
    <source>
        <dbReference type="ARBA" id="ARBA00023002"/>
    </source>
</evidence>
<dbReference type="AlphaFoldDB" id="A0A200PVE7"/>
<keyword evidence="4 13" id="KW-0812">Transmembrane</keyword>
<dbReference type="InterPro" id="IPR017972">
    <property type="entry name" value="Cyt_P450_CS"/>
</dbReference>
<dbReference type="GO" id="GO:0004497">
    <property type="term" value="F:monooxygenase activity"/>
    <property type="evidence" value="ECO:0007669"/>
    <property type="project" value="UniProtKB-KW"/>
</dbReference>
<evidence type="ECO:0000256" key="1">
    <source>
        <dbReference type="ARBA" id="ARBA00004370"/>
    </source>
</evidence>
<evidence type="ECO:0000256" key="12">
    <source>
        <dbReference type="SAM" id="MobiDB-lite"/>
    </source>
</evidence>
<keyword evidence="8 11" id="KW-0408">Iron</keyword>
<evidence type="ECO:0000256" key="6">
    <source>
        <dbReference type="ARBA" id="ARBA00022989"/>
    </source>
</evidence>
<dbReference type="OrthoDB" id="1470350at2759"/>
<dbReference type="InterPro" id="IPR001128">
    <property type="entry name" value="Cyt_P450"/>
</dbReference>
<dbReference type="PANTHER" id="PTHR24282:SF36">
    <property type="entry name" value="CYTOCHROME P450 714A1-RELATED"/>
    <property type="match status" value="1"/>
</dbReference>
<sequence>MEAMMKMLFSVALICLSSLCFHLYNVLWLKPERLRKKLRNQGINGPPPSFLTGNVSEMMRIKSTVLMSPKESSCLTHDFTPAMFPHLEQWRKDYGQNFMHATGNAQHLYVGDPNLVKEISLCNSWDLGKSSYLNKDVEPLFGHGVIRSNGQIWADQRKIIAPEFFIDKVKGMMGLMVDSALPLLRLWEDRIEREGGIAEIKVDEDIRNFSADVISKACFGSSYTKGEEIFSKLRQLLRAISRTGLLVNIPALRYLPTKNNREAWKLEKDIKTLILNVVNERKQQSVAEKDLLQMILEGAYADHLGQETANRFVVDNCKNIYIAGHETVASVATWTLMLLASHPEWQARARAEVLHVCEGRVPDPDMLHKMKILTMVIQETLRLFPPAILLIREAFKEMKFGDIDVPKGVNLWISISTMHRIPEIWGPDANEFKPERFEHGIFGACKLPQVYIPFGMGPRTCLGQKFAMVELKIVLSLILSKFTFTLSPNYKHSPAFKLFIEPEHGMHLLTMMKIMLFSVALICLSSLCFHVYNILWLKPERLRKKLRNQGIKGPPPSFLTGNVSDMMKIKSTVVKSPKKSSCFTDDYIPQLFPHLQQWRKDYGQIFMYATGNVQHVCVGDPSLVKEISLCNTWDLGKPSYLNKELGPLFGLGITRSNREIWAHQRKIIAPEFFIDKVKGMVGLMVESALPVLRSWEDGIEREGGVANIRVDEDLRNLSADVISKACFGSSYTKGKQIFSKLRELIRAMSKTGLLVKTPALRFVPTKNNREIWKLEKEIRKLILNVVDERKQESVAEKDLLQMILEGAYADHIGQETANNFIVDNCKNIYVAGHETVASVATWALMLLATHPEWQARARAEVLLHVDRGRVPDADVLHKMKILTMVIQETLRLVPPTTLVAREALEEMKFKDINIPKGVNLWIPIPTMHRIPEIWGSDADEFNPERFAHGIFRACKLPQVYVPFGIGPRTCLGQKFAMYVSAEDLKKIIFHDKSNVIKPVKSSVIKVGRSRHVNTALKRRFAPLGSNPGANSFEYPSGVRKTVRAEEEEEDEYERQRTRVGQRGTRGNTRGSTGNKRGTAEDTRETSGNSRKHA</sequence>
<evidence type="ECO:0000256" key="9">
    <source>
        <dbReference type="ARBA" id="ARBA00023033"/>
    </source>
</evidence>
<dbReference type="SUPFAM" id="SSF48264">
    <property type="entry name" value="Cytochrome P450"/>
    <property type="match status" value="2"/>
</dbReference>
<gene>
    <name evidence="14" type="ORF">BVC80_8923g8</name>
</gene>
<comment type="caution">
    <text evidence="14">The sequence shown here is derived from an EMBL/GenBank/DDBJ whole genome shotgun (WGS) entry which is preliminary data.</text>
</comment>
<comment type="subcellular location">
    <subcellularLocation>
        <location evidence="1">Membrane</location>
    </subcellularLocation>
</comment>
<keyword evidence="5 11" id="KW-0479">Metal-binding</keyword>
<dbReference type="FunFam" id="1.10.630.10:FF:000029">
    <property type="entry name" value="Cytochrome P450 734A1"/>
    <property type="match status" value="1"/>
</dbReference>
<feature type="compositionally biased region" description="Low complexity" evidence="12">
    <location>
        <begin position="1058"/>
        <end position="1076"/>
    </location>
</feature>
<name>A0A200PVE7_MACCD</name>
<evidence type="ECO:0000256" key="2">
    <source>
        <dbReference type="ARBA" id="ARBA00010617"/>
    </source>
</evidence>
<keyword evidence="10 13" id="KW-0472">Membrane</keyword>
<dbReference type="EMBL" id="MVGT01003957">
    <property type="protein sequence ID" value="OVA02197.1"/>
    <property type="molecule type" value="Genomic_DNA"/>
</dbReference>
<dbReference type="InterPro" id="IPR036396">
    <property type="entry name" value="Cyt_P450_sf"/>
</dbReference>
<accession>A0A200PVE7</accession>
<dbReference type="Gene3D" id="1.10.630.10">
    <property type="entry name" value="Cytochrome P450"/>
    <property type="match status" value="2"/>
</dbReference>
<dbReference type="PROSITE" id="PS00086">
    <property type="entry name" value="CYTOCHROME_P450"/>
    <property type="match status" value="2"/>
</dbReference>